<name>A0ABT2QMJ0_9STAP</name>
<evidence type="ECO:0000313" key="3">
    <source>
        <dbReference type="Proteomes" id="UP001209553"/>
    </source>
</evidence>
<dbReference type="Pfam" id="PF18467">
    <property type="entry name" value="DUF5613"/>
    <property type="match status" value="1"/>
</dbReference>
<dbReference type="InterPro" id="IPR000182">
    <property type="entry name" value="GNAT_dom"/>
</dbReference>
<dbReference type="Gene3D" id="3.40.630.30">
    <property type="match status" value="1"/>
</dbReference>
<dbReference type="Pfam" id="PF00583">
    <property type="entry name" value="Acetyltransf_1"/>
    <property type="match status" value="1"/>
</dbReference>
<keyword evidence="2" id="KW-0012">Acyltransferase</keyword>
<dbReference type="PROSITE" id="PS51186">
    <property type="entry name" value="GNAT"/>
    <property type="match status" value="1"/>
</dbReference>
<dbReference type="InterPro" id="IPR016181">
    <property type="entry name" value="Acyl_CoA_acyltransferase"/>
</dbReference>
<evidence type="ECO:0000313" key="2">
    <source>
        <dbReference type="EMBL" id="MCU5745192.1"/>
    </source>
</evidence>
<keyword evidence="2" id="KW-0808">Transferase</keyword>
<proteinExistence type="predicted"/>
<dbReference type="EMBL" id="JAOPKZ010000001">
    <property type="protein sequence ID" value="MCU5745192.1"/>
    <property type="molecule type" value="Genomic_DNA"/>
</dbReference>
<sequence length="252" mass="29474">MASITLADIYNDGITDYRDTFKTVYLTPGSPNTYYKNMWVYHQMPTVAEWERDQQLQRRQHLSQGSDHLCFYFPENAILDDHWQAVIRNKKYQLGTLELYAVEPDQFLSENRCDTSIEITTVNTHNLNDYLEVFRQFSLPYGKEFTEESISEIRETYLLDEKERLVAYSNGTPIGILDLIFRDNTVEIDGFGVIESMRRRGIGTAMQRYVAKVARGRTMILVADGDDTAKDMYLKQGYIYISFCYQILKEHI</sequence>
<dbReference type="SUPFAM" id="SSF55729">
    <property type="entry name" value="Acyl-CoA N-acyltransferases (Nat)"/>
    <property type="match status" value="1"/>
</dbReference>
<reference evidence="2 3" key="1">
    <citation type="journal article" date="2023" name="Int. J. Syst. Evol. Microbiol.">
        <title>Streptococcus sciuri sp. nov., Staphylococcus marylandisciuri sp. nov. and Staphylococcus americanisciuri sp. nov., isolated from faeces of eastern grey squirrel (Sciurus carolinensis).</title>
        <authorList>
            <person name="Volokhov D.V."/>
            <person name="Zagorodnyaya T.A."/>
            <person name="Furtak V.A."/>
            <person name="Nattanmai G."/>
            <person name="Randall L."/>
            <person name="Jose S."/>
            <person name="Gao Y."/>
            <person name="Eisenberg T."/>
            <person name="Delmonte P."/>
            <person name="Blom J."/>
            <person name="Mitchell K.K."/>
        </authorList>
    </citation>
    <scope>NUCLEOTIDE SEQUENCE [LARGE SCALE GENOMIC DNA]</scope>
    <source>
        <strain evidence="2 3">SQ8-PEA</strain>
    </source>
</reference>
<evidence type="ECO:0000259" key="1">
    <source>
        <dbReference type="PROSITE" id="PS51186"/>
    </source>
</evidence>
<dbReference type="EC" id="2.3.1.-" evidence="2"/>
<feature type="domain" description="N-acetyltransferase" evidence="1">
    <location>
        <begin position="117"/>
        <end position="252"/>
    </location>
</feature>
<keyword evidence="3" id="KW-1185">Reference proteome</keyword>
<dbReference type="RefSeq" id="WP_262853543.1">
    <property type="nucleotide sequence ID" value="NZ_JAOPKZ010000001.1"/>
</dbReference>
<dbReference type="Proteomes" id="UP001209553">
    <property type="component" value="Unassembled WGS sequence"/>
</dbReference>
<organism evidence="2 3">
    <name type="scientific">Staphylococcus marylandisciuri</name>
    <dbReference type="NCBI Taxonomy" id="2981529"/>
    <lineage>
        <taxon>Bacteria</taxon>
        <taxon>Bacillati</taxon>
        <taxon>Bacillota</taxon>
        <taxon>Bacilli</taxon>
        <taxon>Bacillales</taxon>
        <taxon>Staphylococcaceae</taxon>
        <taxon>Staphylococcus</taxon>
    </lineage>
</organism>
<dbReference type="CDD" id="cd04301">
    <property type="entry name" value="NAT_SF"/>
    <property type="match status" value="1"/>
</dbReference>
<protein>
    <submittedName>
        <fullName evidence="2">GNAT family N-acetyltransferase</fullName>
        <ecNumber evidence="2">2.3.1.-</ecNumber>
    </submittedName>
</protein>
<accession>A0ABT2QMJ0</accession>
<dbReference type="InterPro" id="IPR040549">
    <property type="entry name" value="DUF5613"/>
</dbReference>
<dbReference type="GO" id="GO:0016746">
    <property type="term" value="F:acyltransferase activity"/>
    <property type="evidence" value="ECO:0007669"/>
    <property type="project" value="UniProtKB-KW"/>
</dbReference>
<gene>
    <name evidence="2" type="ORF">N9R04_00465</name>
</gene>
<comment type="caution">
    <text evidence="2">The sequence shown here is derived from an EMBL/GenBank/DDBJ whole genome shotgun (WGS) entry which is preliminary data.</text>
</comment>